<reference evidence="1 2" key="1">
    <citation type="submission" date="2019-12" db="EMBL/GenBank/DDBJ databases">
        <title>Spirosoma sp. HMF4905 genome sequencing and assembly.</title>
        <authorList>
            <person name="Kang H."/>
            <person name="Cha I."/>
            <person name="Kim H."/>
            <person name="Joh K."/>
        </authorList>
    </citation>
    <scope>NUCLEOTIDE SEQUENCE [LARGE SCALE GENOMIC DNA]</scope>
    <source>
        <strain evidence="1 2">HMF4905</strain>
    </source>
</reference>
<protein>
    <submittedName>
        <fullName evidence="1">Uncharacterized protein</fullName>
    </submittedName>
</protein>
<accession>A0A7K1SAK0</accession>
<name>A0A7K1SAK0_9BACT</name>
<proteinExistence type="predicted"/>
<organism evidence="1 2">
    <name type="scientific">Spirosoma arboris</name>
    <dbReference type="NCBI Taxonomy" id="2682092"/>
    <lineage>
        <taxon>Bacteria</taxon>
        <taxon>Pseudomonadati</taxon>
        <taxon>Bacteroidota</taxon>
        <taxon>Cytophagia</taxon>
        <taxon>Cytophagales</taxon>
        <taxon>Cytophagaceae</taxon>
        <taxon>Spirosoma</taxon>
    </lineage>
</organism>
<sequence>MNYKLTTTLKKADTEGRIPAYTLDQYIRSELSQQLINQLIPHLSIARTDNPANTNQEIVEFSTELILLKSHQWQQVKQSLTGALESLSPDQQISLQKLILEVDQG</sequence>
<gene>
    <name evidence="1" type="ORF">GO755_12280</name>
</gene>
<dbReference type="Proteomes" id="UP000436006">
    <property type="component" value="Unassembled WGS sequence"/>
</dbReference>
<dbReference type="AlphaFoldDB" id="A0A7K1SAK0"/>
<keyword evidence="2" id="KW-1185">Reference proteome</keyword>
<dbReference type="RefSeq" id="WP_157585105.1">
    <property type="nucleotide sequence ID" value="NZ_WPIN01000004.1"/>
</dbReference>
<evidence type="ECO:0000313" key="2">
    <source>
        <dbReference type="Proteomes" id="UP000436006"/>
    </source>
</evidence>
<comment type="caution">
    <text evidence="1">The sequence shown here is derived from an EMBL/GenBank/DDBJ whole genome shotgun (WGS) entry which is preliminary data.</text>
</comment>
<evidence type="ECO:0000313" key="1">
    <source>
        <dbReference type="EMBL" id="MVM30810.1"/>
    </source>
</evidence>
<dbReference type="EMBL" id="WPIN01000004">
    <property type="protein sequence ID" value="MVM30810.1"/>
    <property type="molecule type" value="Genomic_DNA"/>
</dbReference>